<dbReference type="Proteomes" id="UP000254893">
    <property type="component" value="Unassembled WGS sequence"/>
</dbReference>
<sequence>MKMINNLIINVFWTDSKIVYNKKMLFCKKHIFKNSLILLIGEG</sequence>
<dbReference type="EMBL" id="UGYW01000002">
    <property type="protein sequence ID" value="SUJ27848.1"/>
    <property type="molecule type" value="Genomic_DNA"/>
</dbReference>
<evidence type="ECO:0000313" key="2">
    <source>
        <dbReference type="Proteomes" id="UP000254893"/>
    </source>
</evidence>
<organism evidence="1 2">
    <name type="scientific">Sphingobacterium spiritivorum</name>
    <name type="common">Flavobacterium spiritivorum</name>
    <dbReference type="NCBI Taxonomy" id="258"/>
    <lineage>
        <taxon>Bacteria</taxon>
        <taxon>Pseudomonadati</taxon>
        <taxon>Bacteroidota</taxon>
        <taxon>Sphingobacteriia</taxon>
        <taxon>Sphingobacteriales</taxon>
        <taxon>Sphingobacteriaceae</taxon>
        <taxon>Sphingobacterium</taxon>
    </lineage>
</organism>
<proteinExistence type="predicted"/>
<evidence type="ECO:0000313" key="1">
    <source>
        <dbReference type="EMBL" id="SUJ27848.1"/>
    </source>
</evidence>
<reference evidence="1 2" key="1">
    <citation type="submission" date="2018-06" db="EMBL/GenBank/DDBJ databases">
        <authorList>
            <consortium name="Pathogen Informatics"/>
            <person name="Doyle S."/>
        </authorList>
    </citation>
    <scope>NUCLEOTIDE SEQUENCE [LARGE SCALE GENOMIC DNA]</scope>
    <source>
        <strain evidence="1 2">NCTC11388</strain>
    </source>
</reference>
<gene>
    <name evidence="1" type="ORF">NCTC11388_04228</name>
</gene>
<name>A0A380CS53_SPHSI</name>
<dbReference type="AlphaFoldDB" id="A0A380CS53"/>
<accession>A0A380CS53</accession>
<protein>
    <submittedName>
        <fullName evidence="1">Uncharacterized protein</fullName>
    </submittedName>
</protein>